<gene>
    <name evidence="1" type="ORF">VIBNISOn1_30137</name>
</gene>
<evidence type="ECO:0000313" key="1">
    <source>
        <dbReference type="EMBL" id="CCO47443.1"/>
    </source>
</evidence>
<reference evidence="1 2" key="1">
    <citation type="journal article" date="2013" name="ISME J.">
        <title>Comparative genomics of pathogenic lineages of Vibrio nigripulchritudo identifies virulence-associated traits.</title>
        <authorList>
            <person name="Goudenege D."/>
            <person name="Labreuche Y."/>
            <person name="Krin E."/>
            <person name="Ansquer D."/>
            <person name="Mangenot S."/>
            <person name="Calteau A."/>
            <person name="Medigue C."/>
            <person name="Mazel D."/>
            <person name="Polz M.F."/>
            <person name="Le Roux F."/>
        </authorList>
    </citation>
    <scope>NUCLEOTIDE SEQUENCE [LARGE SCALE GENOMIC DNA]</scope>
    <source>
        <strain evidence="1 2">SOn1</strain>
    </source>
</reference>
<organism evidence="1 2">
    <name type="scientific">Vibrio nigripulchritudo SOn1</name>
    <dbReference type="NCBI Taxonomy" id="1238450"/>
    <lineage>
        <taxon>Bacteria</taxon>
        <taxon>Pseudomonadati</taxon>
        <taxon>Pseudomonadota</taxon>
        <taxon>Gammaproteobacteria</taxon>
        <taxon>Vibrionales</taxon>
        <taxon>Vibrionaceae</taxon>
        <taxon>Vibrio</taxon>
    </lineage>
</organism>
<dbReference type="Proteomes" id="UP000018211">
    <property type="component" value="Unassembled WGS sequence"/>
</dbReference>
<name>A0AAV2VSR7_9VIBR</name>
<protein>
    <submittedName>
        <fullName evidence="1">Uncharacterized protein</fullName>
    </submittedName>
</protein>
<dbReference type="AlphaFoldDB" id="A0AAV2VSR7"/>
<proteinExistence type="predicted"/>
<evidence type="ECO:0000313" key="2">
    <source>
        <dbReference type="Proteomes" id="UP000018211"/>
    </source>
</evidence>
<comment type="caution">
    <text evidence="1">The sequence shown here is derived from an EMBL/GenBank/DDBJ whole genome shotgun (WGS) entry which is preliminary data.</text>
</comment>
<accession>A0AAV2VSR7</accession>
<dbReference type="EMBL" id="CAOF01000120">
    <property type="protein sequence ID" value="CCO47443.1"/>
    <property type="molecule type" value="Genomic_DNA"/>
</dbReference>
<sequence length="81" mass="9731">MIEGGEKLKMLSENGKLSSMHYYSLFLIREYVNNNCELDVKREAIYWHNKAKSKDLNKRFEDTRNDFLDKVDNFCFNEKSK</sequence>